<dbReference type="EMBL" id="VORB01000016">
    <property type="protein sequence ID" value="TXC75242.1"/>
    <property type="molecule type" value="Genomic_DNA"/>
</dbReference>
<comment type="caution">
    <text evidence="1">The sequence shown here is derived from an EMBL/GenBank/DDBJ whole genome shotgun (WGS) entry which is preliminary data.</text>
</comment>
<dbReference type="RefSeq" id="WP_147015473.1">
    <property type="nucleotide sequence ID" value="NZ_VORB01000016.1"/>
</dbReference>
<keyword evidence="2" id="KW-1185">Reference proteome</keyword>
<protein>
    <submittedName>
        <fullName evidence="1">Nucleoid-associated protein</fullName>
    </submittedName>
</protein>
<accession>A0A5C6UPL2</accession>
<organism evidence="1 2">
    <name type="scientific">Luteibaculum oceani</name>
    <dbReference type="NCBI Taxonomy" id="1294296"/>
    <lineage>
        <taxon>Bacteria</taxon>
        <taxon>Pseudomonadati</taxon>
        <taxon>Bacteroidota</taxon>
        <taxon>Flavobacteriia</taxon>
        <taxon>Flavobacteriales</taxon>
        <taxon>Luteibaculaceae</taxon>
        <taxon>Luteibaculum</taxon>
    </lineage>
</organism>
<sequence length="338" mass="39299">MIEQIKNAIVEELIYYKVELDNPDYTPLANTYSPDEEEGEIIKKIFLKPFTRIAETYEFQHSIDIDLNPLYCICNNIFEEASLEGHTKDVLTHLLEVSSHGNIRNGDLFIIRYSGVTVDEADYQAVGIYKVEQKESFLETGAHGRLEFKQGIGANKLDKACLVIDTDAPFTIQLIDNVSKETNFWKKEFVNVGLKQDHVNATNQVISLTKSFITQQIPHEYEVDKTDQIDLLNRSSAYFKMNDQFKKEEFEENVFQDPNMIASFRNFENEQREELEVAPREEFTISKPAVRNSSKVFKSILKLDKNFHIYIHGDKSKIKKGVDESGRKFYQIFYEEER</sequence>
<gene>
    <name evidence="1" type="ORF">FRX97_12025</name>
</gene>
<proteinExistence type="predicted"/>
<dbReference type="AlphaFoldDB" id="A0A5C6UPL2"/>
<reference evidence="1 2" key="1">
    <citation type="submission" date="2019-08" db="EMBL/GenBank/DDBJ databases">
        <title>Genome of Luteibaculum oceani JCM 18817.</title>
        <authorList>
            <person name="Bowman J.P."/>
        </authorList>
    </citation>
    <scope>NUCLEOTIDE SEQUENCE [LARGE SCALE GENOMIC DNA]</scope>
    <source>
        <strain evidence="1 2">JCM 18817</strain>
    </source>
</reference>
<evidence type="ECO:0000313" key="2">
    <source>
        <dbReference type="Proteomes" id="UP000321168"/>
    </source>
</evidence>
<dbReference type="Proteomes" id="UP000321168">
    <property type="component" value="Unassembled WGS sequence"/>
</dbReference>
<name>A0A5C6UPL2_9FLAO</name>
<evidence type="ECO:0000313" key="1">
    <source>
        <dbReference type="EMBL" id="TXC75242.1"/>
    </source>
</evidence>
<dbReference type="OrthoDB" id="9153118at2"/>